<keyword evidence="3" id="KW-1185">Reference proteome</keyword>
<sequence length="98" mass="10702">MCRNTGAPSSPLPFSQSASTTSNYAVDDSSWSPSSIGSILFGSPSRMNRPVPPGTPYRNQDPVYSTPCHRRVLCCHLRIVVLLQPLHKLSIMTSTDIL</sequence>
<evidence type="ECO:0000313" key="2">
    <source>
        <dbReference type="EMBL" id="GFY58539.1"/>
    </source>
</evidence>
<dbReference type="Proteomes" id="UP000886998">
    <property type="component" value="Unassembled WGS sequence"/>
</dbReference>
<comment type="caution">
    <text evidence="2">The sequence shown here is derived from an EMBL/GenBank/DDBJ whole genome shotgun (WGS) entry which is preliminary data.</text>
</comment>
<accession>A0A8X6XS68</accession>
<dbReference type="AlphaFoldDB" id="A0A8X6XS68"/>
<feature type="region of interest" description="Disordered" evidence="1">
    <location>
        <begin position="1"/>
        <end position="63"/>
    </location>
</feature>
<protein>
    <submittedName>
        <fullName evidence="2">Uncharacterized protein</fullName>
    </submittedName>
</protein>
<gene>
    <name evidence="2" type="ORF">TNIN_179021</name>
</gene>
<dbReference type="EMBL" id="BMAV01012146">
    <property type="protein sequence ID" value="GFY58539.1"/>
    <property type="molecule type" value="Genomic_DNA"/>
</dbReference>
<feature type="compositionally biased region" description="Low complexity" evidence="1">
    <location>
        <begin position="29"/>
        <end position="38"/>
    </location>
</feature>
<organism evidence="2 3">
    <name type="scientific">Trichonephila inaurata madagascariensis</name>
    <dbReference type="NCBI Taxonomy" id="2747483"/>
    <lineage>
        <taxon>Eukaryota</taxon>
        <taxon>Metazoa</taxon>
        <taxon>Ecdysozoa</taxon>
        <taxon>Arthropoda</taxon>
        <taxon>Chelicerata</taxon>
        <taxon>Arachnida</taxon>
        <taxon>Araneae</taxon>
        <taxon>Araneomorphae</taxon>
        <taxon>Entelegynae</taxon>
        <taxon>Araneoidea</taxon>
        <taxon>Nephilidae</taxon>
        <taxon>Trichonephila</taxon>
        <taxon>Trichonephila inaurata</taxon>
    </lineage>
</organism>
<feature type="compositionally biased region" description="Polar residues" evidence="1">
    <location>
        <begin position="1"/>
        <end position="24"/>
    </location>
</feature>
<proteinExistence type="predicted"/>
<evidence type="ECO:0000256" key="1">
    <source>
        <dbReference type="SAM" id="MobiDB-lite"/>
    </source>
</evidence>
<reference evidence="2" key="1">
    <citation type="submission" date="2020-08" db="EMBL/GenBank/DDBJ databases">
        <title>Multicomponent nature underlies the extraordinary mechanical properties of spider dragline silk.</title>
        <authorList>
            <person name="Kono N."/>
            <person name="Nakamura H."/>
            <person name="Mori M."/>
            <person name="Yoshida Y."/>
            <person name="Ohtoshi R."/>
            <person name="Malay A.D."/>
            <person name="Moran D.A.P."/>
            <person name="Tomita M."/>
            <person name="Numata K."/>
            <person name="Arakawa K."/>
        </authorList>
    </citation>
    <scope>NUCLEOTIDE SEQUENCE</scope>
</reference>
<evidence type="ECO:0000313" key="3">
    <source>
        <dbReference type="Proteomes" id="UP000886998"/>
    </source>
</evidence>
<name>A0A8X6XS68_9ARAC</name>